<gene>
    <name evidence="2" type="ORF">HNQ39_000940</name>
</gene>
<evidence type="ECO:0000256" key="1">
    <source>
        <dbReference type="SAM" id="SignalP"/>
    </source>
</evidence>
<evidence type="ECO:0000313" key="2">
    <source>
        <dbReference type="EMBL" id="MBB6049178.1"/>
    </source>
</evidence>
<organism evidence="2 3">
    <name type="scientific">Armatimonas rosea</name>
    <dbReference type="NCBI Taxonomy" id="685828"/>
    <lineage>
        <taxon>Bacteria</taxon>
        <taxon>Bacillati</taxon>
        <taxon>Armatimonadota</taxon>
        <taxon>Armatimonadia</taxon>
        <taxon>Armatimonadales</taxon>
        <taxon>Armatimonadaceae</taxon>
        <taxon>Armatimonas</taxon>
    </lineage>
</organism>
<proteinExistence type="predicted"/>
<dbReference type="RefSeq" id="WP_184192794.1">
    <property type="nucleotide sequence ID" value="NZ_JACHGW010000001.1"/>
</dbReference>
<feature type="signal peptide" evidence="1">
    <location>
        <begin position="1"/>
        <end position="20"/>
    </location>
</feature>
<dbReference type="AlphaFoldDB" id="A0A7W9SND0"/>
<keyword evidence="3" id="KW-1185">Reference proteome</keyword>
<protein>
    <recommendedName>
        <fullName evidence="4">Outer membrane protein beta-barrel domain-containing protein</fullName>
    </recommendedName>
</protein>
<sequence>MHRLTYSLLTLGLCLSPAVADDDDRHFKDRGNFTIGLGNWGGFNGMRIGATYDLLGTKAKPTERTSLGFYLDSGVKTPGSLILTQTELMREPQRAVSFQGGGLQLERRLGSLYTSAGLGRYFVTHFIPYEDTAPDPIISGLYSWGVRYTIGVRLDRFLFQVSATRLPSPPTERRARNTVYAIEIGGRY</sequence>
<feature type="chain" id="PRO_5031474589" description="Outer membrane protein beta-barrel domain-containing protein" evidence="1">
    <location>
        <begin position="21"/>
        <end position="188"/>
    </location>
</feature>
<evidence type="ECO:0008006" key="4">
    <source>
        <dbReference type="Google" id="ProtNLM"/>
    </source>
</evidence>
<comment type="caution">
    <text evidence="2">The sequence shown here is derived from an EMBL/GenBank/DDBJ whole genome shotgun (WGS) entry which is preliminary data.</text>
</comment>
<evidence type="ECO:0000313" key="3">
    <source>
        <dbReference type="Proteomes" id="UP000520814"/>
    </source>
</evidence>
<keyword evidence="1" id="KW-0732">Signal</keyword>
<reference evidence="2 3" key="1">
    <citation type="submission" date="2020-08" db="EMBL/GenBank/DDBJ databases">
        <title>Genomic Encyclopedia of Type Strains, Phase IV (KMG-IV): sequencing the most valuable type-strain genomes for metagenomic binning, comparative biology and taxonomic classification.</title>
        <authorList>
            <person name="Goeker M."/>
        </authorList>
    </citation>
    <scope>NUCLEOTIDE SEQUENCE [LARGE SCALE GENOMIC DNA]</scope>
    <source>
        <strain evidence="2 3">DSM 23562</strain>
    </source>
</reference>
<accession>A0A7W9SND0</accession>
<dbReference type="Proteomes" id="UP000520814">
    <property type="component" value="Unassembled WGS sequence"/>
</dbReference>
<dbReference type="EMBL" id="JACHGW010000001">
    <property type="protein sequence ID" value="MBB6049178.1"/>
    <property type="molecule type" value="Genomic_DNA"/>
</dbReference>
<name>A0A7W9SND0_ARMRO</name>